<protein>
    <recommendedName>
        <fullName evidence="3">DUF1273 domain-containing protein</fullName>
    </recommendedName>
</protein>
<evidence type="ECO:0000313" key="1">
    <source>
        <dbReference type="EMBL" id="ATX64618.1"/>
    </source>
</evidence>
<keyword evidence="2" id="KW-1185">Reference proteome</keyword>
<name>A0A2K8KCY1_9RHOB</name>
<dbReference type="OrthoDB" id="5180013at2"/>
<evidence type="ECO:0000313" key="2">
    <source>
        <dbReference type="Proteomes" id="UP000228948"/>
    </source>
</evidence>
<dbReference type="KEGG" id="rbg:BG454_01185"/>
<gene>
    <name evidence="1" type="ORF">BG454_01185</name>
</gene>
<reference evidence="1 2" key="1">
    <citation type="submission" date="2017-11" db="EMBL/GenBank/DDBJ databases">
        <title>Revised Sequence and Annotation of the Rhodobaca barguzinensis strain alga05 Genome.</title>
        <authorList>
            <person name="Kopejtka K."/>
            <person name="Tomasch J.M."/>
            <person name="Bunk B."/>
            <person name="Koblizek M."/>
        </authorList>
    </citation>
    <scope>NUCLEOTIDE SEQUENCE [LARGE SCALE GENOMIC DNA]</scope>
    <source>
        <strain evidence="2">alga05</strain>
    </source>
</reference>
<dbReference type="Gene3D" id="3.40.50.450">
    <property type="match status" value="1"/>
</dbReference>
<accession>A0A2K8KCY1</accession>
<organism evidence="1 2">
    <name type="scientific">Roseinatronobacter bogoriensis subsp. barguzinensis</name>
    <dbReference type="NCBI Taxonomy" id="441209"/>
    <lineage>
        <taxon>Bacteria</taxon>
        <taxon>Pseudomonadati</taxon>
        <taxon>Pseudomonadota</taxon>
        <taxon>Alphaproteobacteria</taxon>
        <taxon>Rhodobacterales</taxon>
        <taxon>Paracoccaceae</taxon>
        <taxon>Roseinatronobacter</taxon>
    </lineage>
</organism>
<proteinExistence type="predicted"/>
<dbReference type="EMBL" id="CP024899">
    <property type="protein sequence ID" value="ATX64618.1"/>
    <property type="molecule type" value="Genomic_DNA"/>
</dbReference>
<dbReference type="AlphaFoldDB" id="A0A2K8KCY1"/>
<dbReference type="RefSeq" id="WP_071480034.1">
    <property type="nucleotide sequence ID" value="NZ_CP024899.1"/>
</dbReference>
<evidence type="ECO:0008006" key="3">
    <source>
        <dbReference type="Google" id="ProtNLM"/>
    </source>
</evidence>
<dbReference type="STRING" id="441209.GCA_001870665_00998"/>
<sequence>MSRVVLFTGHRIDAPDRPKPRFPASHAAHAAQAIAAAIPDEAQIGLSSAANGGDILFLEACAARAIPCHIILPFPSEEFLRRSVATEAPGDWEARFRRLWSNTPTDRRHILTVSEGANPYAACNDALLVLAEALGTPEVIALWDGQTGDGPGGTADLVAKARARGWPVTVIEP</sequence>
<dbReference type="Proteomes" id="UP000228948">
    <property type="component" value="Chromosome"/>
</dbReference>